<proteinExistence type="inferred from homology"/>
<feature type="signal peptide" evidence="6">
    <location>
        <begin position="1"/>
        <end position="17"/>
    </location>
</feature>
<dbReference type="KEGG" id="pseg:D3H65_01665"/>
<feature type="domain" description="SusD-like N-terminal" evidence="8">
    <location>
        <begin position="100"/>
        <end position="224"/>
    </location>
</feature>
<evidence type="ECO:0000256" key="3">
    <source>
        <dbReference type="ARBA" id="ARBA00022729"/>
    </source>
</evidence>
<dbReference type="Pfam" id="PF14322">
    <property type="entry name" value="SusD-like_3"/>
    <property type="match status" value="1"/>
</dbReference>
<evidence type="ECO:0000259" key="8">
    <source>
        <dbReference type="Pfam" id="PF14322"/>
    </source>
</evidence>
<keyword evidence="10" id="KW-1185">Reference proteome</keyword>
<dbReference type="CDD" id="cd08977">
    <property type="entry name" value="SusD"/>
    <property type="match status" value="1"/>
</dbReference>
<dbReference type="EMBL" id="CP032157">
    <property type="protein sequence ID" value="AXY72755.1"/>
    <property type="molecule type" value="Genomic_DNA"/>
</dbReference>
<keyword evidence="3 6" id="KW-0732">Signal</keyword>
<dbReference type="PROSITE" id="PS51257">
    <property type="entry name" value="PROKAR_LIPOPROTEIN"/>
    <property type="match status" value="1"/>
</dbReference>
<evidence type="ECO:0000256" key="4">
    <source>
        <dbReference type="ARBA" id="ARBA00023136"/>
    </source>
</evidence>
<dbReference type="InterPro" id="IPR033985">
    <property type="entry name" value="SusD-like_N"/>
</dbReference>
<dbReference type="Pfam" id="PF07980">
    <property type="entry name" value="SusD_RagB"/>
    <property type="match status" value="1"/>
</dbReference>
<evidence type="ECO:0000256" key="5">
    <source>
        <dbReference type="ARBA" id="ARBA00023237"/>
    </source>
</evidence>
<dbReference type="InterPro" id="IPR011990">
    <property type="entry name" value="TPR-like_helical_dom_sf"/>
</dbReference>
<dbReference type="RefSeq" id="WP_119048593.1">
    <property type="nucleotide sequence ID" value="NZ_CP032157.1"/>
</dbReference>
<feature type="domain" description="RagB/SusD" evidence="7">
    <location>
        <begin position="286"/>
        <end position="501"/>
    </location>
</feature>
<dbReference type="OrthoDB" id="993981at2"/>
<evidence type="ECO:0000313" key="10">
    <source>
        <dbReference type="Proteomes" id="UP000263900"/>
    </source>
</evidence>
<dbReference type="Proteomes" id="UP000263900">
    <property type="component" value="Chromosome"/>
</dbReference>
<dbReference type="Gene3D" id="1.25.40.390">
    <property type="match status" value="1"/>
</dbReference>
<gene>
    <name evidence="9" type="ORF">D3H65_01665</name>
</gene>
<comment type="similarity">
    <text evidence="2">Belongs to the SusD family.</text>
</comment>
<accession>A0A3B7MMB9</accession>
<dbReference type="SUPFAM" id="SSF48452">
    <property type="entry name" value="TPR-like"/>
    <property type="match status" value="1"/>
</dbReference>
<evidence type="ECO:0000313" key="9">
    <source>
        <dbReference type="EMBL" id="AXY72755.1"/>
    </source>
</evidence>
<reference evidence="9 10" key="1">
    <citation type="submission" date="2018-09" db="EMBL/GenBank/DDBJ databases">
        <title>Genome sequencing of strain 6GH32-13.</title>
        <authorList>
            <person name="Weon H.-Y."/>
            <person name="Heo J."/>
            <person name="Kwon S.-W."/>
        </authorList>
    </citation>
    <scope>NUCLEOTIDE SEQUENCE [LARGE SCALE GENOMIC DNA]</scope>
    <source>
        <strain evidence="9 10">5GH32-13</strain>
    </source>
</reference>
<evidence type="ECO:0000256" key="6">
    <source>
        <dbReference type="SAM" id="SignalP"/>
    </source>
</evidence>
<protein>
    <submittedName>
        <fullName evidence="9">RagB/SusD family nutrient uptake outer membrane protein</fullName>
    </submittedName>
</protein>
<keyword evidence="5" id="KW-0998">Cell outer membrane</keyword>
<keyword evidence="4" id="KW-0472">Membrane</keyword>
<dbReference type="AlphaFoldDB" id="A0A3B7MMB9"/>
<evidence type="ECO:0000256" key="2">
    <source>
        <dbReference type="ARBA" id="ARBA00006275"/>
    </source>
</evidence>
<evidence type="ECO:0000259" key="7">
    <source>
        <dbReference type="Pfam" id="PF07980"/>
    </source>
</evidence>
<feature type="chain" id="PRO_5017588699" evidence="6">
    <location>
        <begin position="18"/>
        <end position="503"/>
    </location>
</feature>
<sequence>MRNKINYSILLSAALLAATGCSKILDQDIQGSYTPGNYFTSDQNALLAVNAAYRPLTFNAGANNAIWVLGDVASDDAIKGGNEGDQADFDAVDKFNILTTNSAVEAVWKNYYNGVYLCNVVLDGVTADNKAVSDATRKSVVAQAKFLRAYYYFILTNAYGKIPLHLKVETAVEAQTPAKSQDSIYAQIEKDIQDAMPDLPLPGQEEFGRVTQGAAQALLAKTYLFHTSLANHYQLAAQTVAKVEALGYKLTNKYYDNFSAATKQNTEAILSVNHIAGTLGLGNELNAWFAPRSLNGYGFFYPTQSLVDNYEKATGGEVDPRLDYTLARSGHPYFETPFDASWTTTGYITKKMVQPLSEVGTSIKNVGTVNYEALRLADILLVKAEALNESGQSAAALAPLNAVRKRARESYLYDNTLPGFGTVPAGLLPDISTTDQAQLRDIIRKERRSELALEFQRFFDVVRYGKTYAEAALKPGAPAFNYDNNKWFPLPQSERDANPNLFK</sequence>
<dbReference type="InterPro" id="IPR012944">
    <property type="entry name" value="SusD_RagB_dom"/>
</dbReference>
<evidence type="ECO:0000256" key="1">
    <source>
        <dbReference type="ARBA" id="ARBA00004442"/>
    </source>
</evidence>
<dbReference type="GO" id="GO:0009279">
    <property type="term" value="C:cell outer membrane"/>
    <property type="evidence" value="ECO:0007669"/>
    <property type="project" value="UniProtKB-SubCell"/>
</dbReference>
<comment type="subcellular location">
    <subcellularLocation>
        <location evidence="1">Cell outer membrane</location>
    </subcellularLocation>
</comment>
<organism evidence="9 10">
    <name type="scientific">Paraflavitalea soli</name>
    <dbReference type="NCBI Taxonomy" id="2315862"/>
    <lineage>
        <taxon>Bacteria</taxon>
        <taxon>Pseudomonadati</taxon>
        <taxon>Bacteroidota</taxon>
        <taxon>Chitinophagia</taxon>
        <taxon>Chitinophagales</taxon>
        <taxon>Chitinophagaceae</taxon>
        <taxon>Paraflavitalea</taxon>
    </lineage>
</organism>
<name>A0A3B7MMB9_9BACT</name>